<dbReference type="SUPFAM" id="SSF50939">
    <property type="entry name" value="Sialidases"/>
    <property type="match status" value="1"/>
</dbReference>
<name>A0AAN6Y930_9PEZI</name>
<dbReference type="PANTHER" id="PTHR38792:SF3">
    <property type="entry name" value="BNR_ASP-BOX REPEAT DOMAIN PROTEIN (AFU_ORTHOLOGUE AFUA_7G06430)-RELATED"/>
    <property type="match status" value="1"/>
</dbReference>
<dbReference type="Gene3D" id="2.120.10.10">
    <property type="match status" value="1"/>
</dbReference>
<accession>A0AAN6Y930</accession>
<comment type="caution">
    <text evidence="1">The sequence shown here is derived from an EMBL/GenBank/DDBJ whole genome shotgun (WGS) entry which is preliminary data.</text>
</comment>
<reference evidence="1" key="2">
    <citation type="submission" date="2023-05" db="EMBL/GenBank/DDBJ databases">
        <authorList>
            <consortium name="Lawrence Berkeley National Laboratory"/>
            <person name="Steindorff A."/>
            <person name="Hensen N."/>
            <person name="Bonometti L."/>
            <person name="Westerberg I."/>
            <person name="Brannstrom I.O."/>
            <person name="Guillou S."/>
            <person name="Cros-Aarteil S."/>
            <person name="Calhoun S."/>
            <person name="Haridas S."/>
            <person name="Kuo A."/>
            <person name="Mondo S."/>
            <person name="Pangilinan J."/>
            <person name="Riley R."/>
            <person name="Labutti K."/>
            <person name="Andreopoulos B."/>
            <person name="Lipzen A."/>
            <person name="Chen C."/>
            <person name="Yanf M."/>
            <person name="Daum C."/>
            <person name="Ng V."/>
            <person name="Clum A."/>
            <person name="Ohm R."/>
            <person name="Martin F."/>
            <person name="Silar P."/>
            <person name="Natvig D."/>
            <person name="Lalanne C."/>
            <person name="Gautier V."/>
            <person name="Ament-Velasquez S.L."/>
            <person name="Kruys A."/>
            <person name="Hutchinson M.I."/>
            <person name="Powell A.J."/>
            <person name="Barry K."/>
            <person name="Miller A.N."/>
            <person name="Grigoriev I.V."/>
            <person name="Debuchy R."/>
            <person name="Gladieux P."/>
            <person name="Thoren M.H."/>
            <person name="Johannesson H."/>
        </authorList>
    </citation>
    <scope>NUCLEOTIDE SEQUENCE</scope>
    <source>
        <strain evidence="1">PSN293</strain>
    </source>
</reference>
<keyword evidence="2" id="KW-1185">Reference proteome</keyword>
<dbReference type="PANTHER" id="PTHR38792">
    <property type="entry name" value="BNR/ASP-BOX REPEAT DOMAIN PROTEIN (AFU_ORTHOLOGUE AFUA_7G06430)-RELATED"/>
    <property type="match status" value="1"/>
</dbReference>
<organism evidence="1 2">
    <name type="scientific">Rhypophila decipiens</name>
    <dbReference type="NCBI Taxonomy" id="261697"/>
    <lineage>
        <taxon>Eukaryota</taxon>
        <taxon>Fungi</taxon>
        <taxon>Dikarya</taxon>
        <taxon>Ascomycota</taxon>
        <taxon>Pezizomycotina</taxon>
        <taxon>Sordariomycetes</taxon>
        <taxon>Sordariomycetidae</taxon>
        <taxon>Sordariales</taxon>
        <taxon>Naviculisporaceae</taxon>
        <taxon>Rhypophila</taxon>
    </lineage>
</organism>
<dbReference type="AlphaFoldDB" id="A0AAN6Y930"/>
<gene>
    <name evidence="1" type="ORF">QBC37DRAFT_282749</name>
</gene>
<dbReference type="CDD" id="cd15482">
    <property type="entry name" value="Sialidase_non-viral"/>
    <property type="match status" value="1"/>
</dbReference>
<evidence type="ECO:0000313" key="2">
    <source>
        <dbReference type="Proteomes" id="UP001301769"/>
    </source>
</evidence>
<dbReference type="EMBL" id="MU858086">
    <property type="protein sequence ID" value="KAK4214923.1"/>
    <property type="molecule type" value="Genomic_DNA"/>
</dbReference>
<proteinExistence type="predicted"/>
<reference evidence="1" key="1">
    <citation type="journal article" date="2023" name="Mol. Phylogenet. Evol.">
        <title>Genome-scale phylogeny and comparative genomics of the fungal order Sordariales.</title>
        <authorList>
            <person name="Hensen N."/>
            <person name="Bonometti L."/>
            <person name="Westerberg I."/>
            <person name="Brannstrom I.O."/>
            <person name="Guillou S."/>
            <person name="Cros-Aarteil S."/>
            <person name="Calhoun S."/>
            <person name="Haridas S."/>
            <person name="Kuo A."/>
            <person name="Mondo S."/>
            <person name="Pangilinan J."/>
            <person name="Riley R."/>
            <person name="LaButti K."/>
            <person name="Andreopoulos B."/>
            <person name="Lipzen A."/>
            <person name="Chen C."/>
            <person name="Yan M."/>
            <person name="Daum C."/>
            <person name="Ng V."/>
            <person name="Clum A."/>
            <person name="Steindorff A."/>
            <person name="Ohm R.A."/>
            <person name="Martin F."/>
            <person name="Silar P."/>
            <person name="Natvig D.O."/>
            <person name="Lalanne C."/>
            <person name="Gautier V."/>
            <person name="Ament-Velasquez S.L."/>
            <person name="Kruys A."/>
            <person name="Hutchinson M.I."/>
            <person name="Powell A.J."/>
            <person name="Barry K."/>
            <person name="Miller A.N."/>
            <person name="Grigoriev I.V."/>
            <person name="Debuchy R."/>
            <person name="Gladieux P."/>
            <person name="Hiltunen Thoren M."/>
            <person name="Johannesson H."/>
        </authorList>
    </citation>
    <scope>NUCLEOTIDE SEQUENCE</scope>
    <source>
        <strain evidence="1">PSN293</strain>
    </source>
</reference>
<evidence type="ECO:0000313" key="1">
    <source>
        <dbReference type="EMBL" id="KAK4214923.1"/>
    </source>
</evidence>
<dbReference type="Proteomes" id="UP001301769">
    <property type="component" value="Unassembled WGS sequence"/>
</dbReference>
<sequence length="413" mass="45420">MTVQDLIDRVTANLGLRADPEDRQKDAAKPTFHISSKDHFVHPLPGTYPRLTRLSDGSILFAFTHFDEAAPGSPPNRSLKIARSIDDGKTFTPHGEVTSSTGDIDNMFLLQLPKPLGLMEGDGEAVQPILAAFRNHDFAPDSESKYTHHRITICQSLDNGRKWDFVGQAVESSPPCGLWEPFLRLSKSRPGELQLFYSGELGSDDQDTFLTVSRDWGRSWEAPVPVTGFDTSEGQGDENGRLRDGMVGIAETMDSQGREVLVMVLETTRGKGNFVVECLVSCDDGLNWGSRQSVYVPTHNRKRMRNAGSPQAASFADGEIAVVFMTDEDDEFGVEFQVGEVGEGMSRWPLGAKIKVLFGGRPDESGRIVWREAGQPRDDTSSLWPGVMSLDDDKLLVVYETGGIVKGRVIAKS</sequence>
<dbReference type="InterPro" id="IPR036278">
    <property type="entry name" value="Sialidase_sf"/>
</dbReference>
<protein>
    <submittedName>
        <fullName evidence="1">Sialidase</fullName>
    </submittedName>
</protein>